<dbReference type="EMBL" id="BMEV01000011">
    <property type="protein sequence ID" value="GGH72088.1"/>
    <property type="molecule type" value="Genomic_DNA"/>
</dbReference>
<sequence>MRQLFLLIGLSIILSACGGYPIETTMSEEVPEFEFVNQEGESFGLKDLEGEWWIADFIFTNCTDVCLPMTANMAKLQEMMKEEGIDAQLVSFSVDPDFDTPEILKAYGESYKADFSNWNFLTGYDFDTIKELSIKTFKSILAEPPEGTNQVTHGTSFFLVSPEGEVIKSYNGTISDNMKSIISDLKKVQ</sequence>
<dbReference type="InterPro" id="IPR013766">
    <property type="entry name" value="Thioredoxin_domain"/>
</dbReference>
<keyword evidence="3" id="KW-0479">Metal-binding</keyword>
<evidence type="ECO:0000256" key="4">
    <source>
        <dbReference type="PIRSR" id="PIRSR603782-2"/>
    </source>
</evidence>
<feature type="binding site" evidence="3">
    <location>
        <position position="62"/>
    </location>
    <ligand>
        <name>Cu cation</name>
        <dbReference type="ChEBI" id="CHEBI:23378"/>
    </ligand>
</feature>
<dbReference type="InterPro" id="IPR003782">
    <property type="entry name" value="SCO1/SenC"/>
</dbReference>
<feature type="domain" description="Thioredoxin" evidence="5">
    <location>
        <begin position="24"/>
        <end position="189"/>
    </location>
</feature>
<reference evidence="6" key="1">
    <citation type="journal article" date="2014" name="Int. J. Syst. Evol. Microbiol.">
        <title>Complete genome sequence of Corynebacterium casei LMG S-19264T (=DSM 44701T), isolated from a smear-ripened cheese.</title>
        <authorList>
            <consortium name="US DOE Joint Genome Institute (JGI-PGF)"/>
            <person name="Walter F."/>
            <person name="Albersmeier A."/>
            <person name="Kalinowski J."/>
            <person name="Ruckert C."/>
        </authorList>
    </citation>
    <scope>NUCLEOTIDE SEQUENCE</scope>
    <source>
        <strain evidence="6">CGMCC 1.12360</strain>
    </source>
</reference>
<dbReference type="Pfam" id="PF02630">
    <property type="entry name" value="SCO1-SenC"/>
    <property type="match status" value="1"/>
</dbReference>
<evidence type="ECO:0000259" key="5">
    <source>
        <dbReference type="PROSITE" id="PS51352"/>
    </source>
</evidence>
<dbReference type="CDD" id="cd02968">
    <property type="entry name" value="SCO"/>
    <property type="match status" value="1"/>
</dbReference>
<dbReference type="RefSeq" id="WP_188391152.1">
    <property type="nucleotide sequence ID" value="NZ_BMEV01000011.1"/>
</dbReference>
<comment type="similarity">
    <text evidence="1">Belongs to the SCO1/2 family.</text>
</comment>
<dbReference type="Proteomes" id="UP000602050">
    <property type="component" value="Unassembled WGS sequence"/>
</dbReference>
<organism evidence="6 7">
    <name type="scientific">Compostibacillus humi</name>
    <dbReference type="NCBI Taxonomy" id="1245525"/>
    <lineage>
        <taxon>Bacteria</taxon>
        <taxon>Bacillati</taxon>
        <taxon>Bacillota</taxon>
        <taxon>Bacilli</taxon>
        <taxon>Bacillales</taxon>
        <taxon>Bacillaceae</taxon>
        <taxon>Compostibacillus</taxon>
    </lineage>
</organism>
<evidence type="ECO:0000256" key="1">
    <source>
        <dbReference type="ARBA" id="ARBA00010996"/>
    </source>
</evidence>
<evidence type="ECO:0000313" key="7">
    <source>
        <dbReference type="Proteomes" id="UP000602050"/>
    </source>
</evidence>
<dbReference type="InterPro" id="IPR036249">
    <property type="entry name" value="Thioredoxin-like_sf"/>
</dbReference>
<dbReference type="Gene3D" id="3.40.30.10">
    <property type="entry name" value="Glutaredoxin"/>
    <property type="match status" value="1"/>
</dbReference>
<evidence type="ECO:0000256" key="3">
    <source>
        <dbReference type="PIRSR" id="PIRSR603782-1"/>
    </source>
</evidence>
<comment type="caution">
    <text evidence="6">The sequence shown here is derived from an EMBL/GenBank/DDBJ whole genome shotgun (WGS) entry which is preliminary data.</text>
</comment>
<evidence type="ECO:0000313" key="6">
    <source>
        <dbReference type="EMBL" id="GGH72088.1"/>
    </source>
</evidence>
<feature type="binding site" evidence="3">
    <location>
        <position position="66"/>
    </location>
    <ligand>
        <name>Cu cation</name>
        <dbReference type="ChEBI" id="CHEBI:23378"/>
    </ligand>
</feature>
<dbReference type="PANTHER" id="PTHR12151">
    <property type="entry name" value="ELECTRON TRANSPORT PROTIN SCO1/SENC FAMILY MEMBER"/>
    <property type="match status" value="1"/>
</dbReference>
<feature type="disulfide bond" description="Redox-active" evidence="4">
    <location>
        <begin position="62"/>
        <end position="66"/>
    </location>
</feature>
<keyword evidence="7" id="KW-1185">Reference proteome</keyword>
<dbReference type="AlphaFoldDB" id="A0A8J2ZR15"/>
<feature type="binding site" evidence="3">
    <location>
        <position position="153"/>
    </location>
    <ligand>
        <name>Cu cation</name>
        <dbReference type="ChEBI" id="CHEBI:23378"/>
    </ligand>
</feature>
<proteinExistence type="inferred from homology"/>
<dbReference type="SUPFAM" id="SSF52833">
    <property type="entry name" value="Thioredoxin-like"/>
    <property type="match status" value="1"/>
</dbReference>
<name>A0A8J2ZR15_9BACI</name>
<dbReference type="PROSITE" id="PS51352">
    <property type="entry name" value="THIOREDOXIN_2"/>
    <property type="match status" value="1"/>
</dbReference>
<keyword evidence="4" id="KW-1015">Disulfide bond</keyword>
<dbReference type="PANTHER" id="PTHR12151:SF25">
    <property type="entry name" value="LINALOOL DEHYDRATASE_ISOMERASE DOMAIN-CONTAINING PROTEIN"/>
    <property type="match status" value="1"/>
</dbReference>
<accession>A0A8J2ZR15</accession>
<protein>
    <submittedName>
        <fullName evidence="6">SCO1 protein</fullName>
    </submittedName>
</protein>
<dbReference type="GO" id="GO:0046872">
    <property type="term" value="F:metal ion binding"/>
    <property type="evidence" value="ECO:0007669"/>
    <property type="project" value="UniProtKB-KW"/>
</dbReference>
<evidence type="ECO:0000256" key="2">
    <source>
        <dbReference type="ARBA" id="ARBA00023008"/>
    </source>
</evidence>
<dbReference type="PROSITE" id="PS51257">
    <property type="entry name" value="PROKAR_LIPOPROTEIN"/>
    <property type="match status" value="1"/>
</dbReference>
<reference evidence="6" key="2">
    <citation type="submission" date="2020-09" db="EMBL/GenBank/DDBJ databases">
        <authorList>
            <person name="Sun Q."/>
            <person name="Zhou Y."/>
        </authorList>
    </citation>
    <scope>NUCLEOTIDE SEQUENCE</scope>
    <source>
        <strain evidence="6">CGMCC 1.12360</strain>
    </source>
</reference>
<gene>
    <name evidence="6" type="primary">ypmQ</name>
    <name evidence="6" type="ORF">GCM10010978_08680</name>
</gene>
<keyword evidence="2 3" id="KW-0186">Copper</keyword>